<evidence type="ECO:0000256" key="3">
    <source>
        <dbReference type="ARBA" id="ARBA00012739"/>
    </source>
</evidence>
<dbReference type="Pfam" id="PF01425">
    <property type="entry name" value="Amidase"/>
    <property type="match status" value="1"/>
</dbReference>
<evidence type="ECO:0000256" key="1">
    <source>
        <dbReference type="ARBA" id="ARBA00008069"/>
    </source>
</evidence>
<accession>A0A1Y6B4C1</accession>
<evidence type="ECO:0000256" key="10">
    <source>
        <dbReference type="HAMAP-Rule" id="MF_00120"/>
    </source>
</evidence>
<dbReference type="InterPro" id="IPR020556">
    <property type="entry name" value="Amidase_CS"/>
</dbReference>
<dbReference type="GO" id="GO:0005524">
    <property type="term" value="F:ATP binding"/>
    <property type="evidence" value="ECO:0007669"/>
    <property type="project" value="UniProtKB-KW"/>
</dbReference>
<feature type="active site" description="Charge relay system" evidence="10">
    <location>
        <position position="158"/>
    </location>
</feature>
<dbReference type="STRING" id="1513793.SAMN06296036_101442"/>
<reference evidence="13" key="1">
    <citation type="submission" date="2017-04" db="EMBL/GenBank/DDBJ databases">
        <authorList>
            <person name="Varghese N."/>
            <person name="Submissions S."/>
        </authorList>
    </citation>
    <scope>NUCLEOTIDE SEQUENCE [LARGE SCALE GENOMIC DNA]</scope>
    <source>
        <strain evidence="13">RKEM611</strain>
    </source>
</reference>
<evidence type="ECO:0000256" key="4">
    <source>
        <dbReference type="ARBA" id="ARBA00014428"/>
    </source>
</evidence>
<dbReference type="GO" id="GO:0050567">
    <property type="term" value="F:glutaminyl-tRNA synthase (glutamine-hydrolyzing) activity"/>
    <property type="evidence" value="ECO:0007669"/>
    <property type="project" value="UniProtKB-UniRule"/>
</dbReference>
<evidence type="ECO:0000256" key="5">
    <source>
        <dbReference type="ARBA" id="ARBA00022598"/>
    </source>
</evidence>
<dbReference type="OrthoDB" id="5287888at2"/>
<comment type="function">
    <text evidence="10">Allows the formation of correctly charged Gln-tRNA(Gln) through the transamidation of misacylated Glu-tRNA(Gln) in organisms which lack glutaminyl-tRNA synthetase. The reaction takes place in the presence of glutamine and ATP through an activated gamma-phospho-Glu-tRNA(Gln).</text>
</comment>
<keyword evidence="5 10" id="KW-0436">Ligase</keyword>
<evidence type="ECO:0000256" key="8">
    <source>
        <dbReference type="ARBA" id="ARBA00022917"/>
    </source>
</evidence>
<dbReference type="PANTHER" id="PTHR11895">
    <property type="entry name" value="TRANSAMIDASE"/>
    <property type="match status" value="1"/>
</dbReference>
<name>A0A1Y6B4C1_9BACT</name>
<dbReference type="GO" id="GO:0030956">
    <property type="term" value="C:glutamyl-tRNA(Gln) amidotransferase complex"/>
    <property type="evidence" value="ECO:0007669"/>
    <property type="project" value="InterPro"/>
</dbReference>
<keyword evidence="8 10" id="KW-0648">Protein biosynthesis</keyword>
<keyword evidence="6 10" id="KW-0547">Nucleotide-binding</keyword>
<evidence type="ECO:0000256" key="2">
    <source>
        <dbReference type="ARBA" id="ARBA00011123"/>
    </source>
</evidence>
<organism evidence="12 13">
    <name type="scientific">Pseudobacteriovorax antillogorgiicola</name>
    <dbReference type="NCBI Taxonomy" id="1513793"/>
    <lineage>
        <taxon>Bacteria</taxon>
        <taxon>Pseudomonadati</taxon>
        <taxon>Bdellovibrionota</taxon>
        <taxon>Oligoflexia</taxon>
        <taxon>Oligoflexales</taxon>
        <taxon>Pseudobacteriovoracaceae</taxon>
        <taxon>Pseudobacteriovorax</taxon>
    </lineage>
</organism>
<dbReference type="Proteomes" id="UP000192907">
    <property type="component" value="Unassembled WGS sequence"/>
</dbReference>
<evidence type="ECO:0000256" key="7">
    <source>
        <dbReference type="ARBA" id="ARBA00022840"/>
    </source>
</evidence>
<dbReference type="PANTHER" id="PTHR11895:SF151">
    <property type="entry name" value="GLUTAMYL-TRNA(GLN) AMIDOTRANSFERASE SUBUNIT A"/>
    <property type="match status" value="1"/>
</dbReference>
<keyword evidence="12" id="KW-0808">Transferase</keyword>
<keyword evidence="13" id="KW-1185">Reference proteome</keyword>
<comment type="similarity">
    <text evidence="1 10">Belongs to the amidase family. GatA subfamily.</text>
</comment>
<feature type="active site" description="Acyl-ester intermediate" evidence="10">
    <location>
        <position position="182"/>
    </location>
</feature>
<dbReference type="GO" id="GO:0006412">
    <property type="term" value="P:translation"/>
    <property type="evidence" value="ECO:0007669"/>
    <property type="project" value="UniProtKB-UniRule"/>
</dbReference>
<dbReference type="HAMAP" id="MF_00120">
    <property type="entry name" value="GatA"/>
    <property type="match status" value="1"/>
</dbReference>
<dbReference type="SUPFAM" id="SSF75304">
    <property type="entry name" value="Amidase signature (AS) enzymes"/>
    <property type="match status" value="1"/>
</dbReference>
<dbReference type="EMBL" id="FWZT01000001">
    <property type="protein sequence ID" value="SME91272.1"/>
    <property type="molecule type" value="Genomic_DNA"/>
</dbReference>
<dbReference type="InterPro" id="IPR036928">
    <property type="entry name" value="AS_sf"/>
</dbReference>
<evidence type="ECO:0000313" key="13">
    <source>
        <dbReference type="Proteomes" id="UP000192907"/>
    </source>
</evidence>
<dbReference type="RefSeq" id="WP_132314443.1">
    <property type="nucleotide sequence ID" value="NZ_FWZT01000001.1"/>
</dbReference>
<proteinExistence type="inferred from homology"/>
<protein>
    <recommendedName>
        <fullName evidence="4 10">Glutamyl-tRNA(Gln) amidotransferase subunit A</fullName>
        <shortName evidence="10">Glu-ADT subunit A</shortName>
        <ecNumber evidence="3 10">6.3.5.7</ecNumber>
    </recommendedName>
</protein>
<evidence type="ECO:0000256" key="6">
    <source>
        <dbReference type="ARBA" id="ARBA00022741"/>
    </source>
</evidence>
<dbReference type="Gene3D" id="3.90.1300.10">
    <property type="entry name" value="Amidase signature (AS) domain"/>
    <property type="match status" value="1"/>
</dbReference>
<sequence>MLDPITAEAWTISQSVNRDLIDPLEVAKSYADRVEINHRDLNTHINWDKAAIIDAAEKQNDYIVAAKKAKKLLPLAGVPIVVKDNLMTKGTTVTCGSKFLKSYRSPYDATVIEKLRAAGAIFMGRANMDEFAMGSSNENSAWGPVKNPVNKSHVPGGSSGGSAAAVAAHLAPLALGTDTGGSIRQPASFCGVVGMKPSYGRVSRYGLVAFGSSLDQVGPIATTVRDAALLYDVIAGHDPKDSSSANRPIEPIHGLVNRWQDLEGHRIGIIEECFDDGLQDDVKVKVQQAIETMRRAGAEIKTVSLPHLKYSVACYYVLATAEVSSNLSRFDGVRFGERQDHESLEQMYLASRSEGFGKEVKQRIMLGTFGLSSGYYNAYYDKATRVRELIRQDFQNVFDSGIDILVSPTAPTTAFELGKKTRDSLAMYLSDVYTIGANLSGIPAISVPCGTDQKGLPIAVQLMTPMFREDLLFKGAYVYEQSRA</sequence>
<dbReference type="InterPro" id="IPR000120">
    <property type="entry name" value="Amidase"/>
</dbReference>
<evidence type="ECO:0000313" key="12">
    <source>
        <dbReference type="EMBL" id="SME91272.1"/>
    </source>
</evidence>
<gene>
    <name evidence="10" type="primary">gatA</name>
    <name evidence="12" type="ORF">SAMN06296036_101442</name>
</gene>
<dbReference type="GO" id="GO:0016740">
    <property type="term" value="F:transferase activity"/>
    <property type="evidence" value="ECO:0007669"/>
    <property type="project" value="UniProtKB-KW"/>
</dbReference>
<evidence type="ECO:0000259" key="11">
    <source>
        <dbReference type="Pfam" id="PF01425"/>
    </source>
</evidence>
<dbReference type="AlphaFoldDB" id="A0A1Y6B4C1"/>
<dbReference type="NCBIfam" id="TIGR00132">
    <property type="entry name" value="gatA"/>
    <property type="match status" value="1"/>
</dbReference>
<feature type="active site" description="Charge relay system" evidence="10">
    <location>
        <position position="83"/>
    </location>
</feature>
<dbReference type="PROSITE" id="PS00571">
    <property type="entry name" value="AMIDASES"/>
    <property type="match status" value="1"/>
</dbReference>
<comment type="catalytic activity">
    <reaction evidence="9 10">
        <text>L-glutamyl-tRNA(Gln) + L-glutamine + ATP + H2O = L-glutaminyl-tRNA(Gln) + L-glutamate + ADP + phosphate + H(+)</text>
        <dbReference type="Rhea" id="RHEA:17521"/>
        <dbReference type="Rhea" id="RHEA-COMP:9681"/>
        <dbReference type="Rhea" id="RHEA-COMP:9684"/>
        <dbReference type="ChEBI" id="CHEBI:15377"/>
        <dbReference type="ChEBI" id="CHEBI:15378"/>
        <dbReference type="ChEBI" id="CHEBI:29985"/>
        <dbReference type="ChEBI" id="CHEBI:30616"/>
        <dbReference type="ChEBI" id="CHEBI:43474"/>
        <dbReference type="ChEBI" id="CHEBI:58359"/>
        <dbReference type="ChEBI" id="CHEBI:78520"/>
        <dbReference type="ChEBI" id="CHEBI:78521"/>
        <dbReference type="ChEBI" id="CHEBI:456216"/>
        <dbReference type="EC" id="6.3.5.7"/>
    </reaction>
</comment>
<comment type="subunit">
    <text evidence="2 10">Heterotrimer of A, B and C subunits.</text>
</comment>
<dbReference type="EC" id="6.3.5.7" evidence="3 10"/>
<dbReference type="InterPro" id="IPR004412">
    <property type="entry name" value="GatA"/>
</dbReference>
<dbReference type="InterPro" id="IPR023631">
    <property type="entry name" value="Amidase_dom"/>
</dbReference>
<feature type="domain" description="Amidase" evidence="11">
    <location>
        <begin position="25"/>
        <end position="472"/>
    </location>
</feature>
<evidence type="ECO:0000256" key="9">
    <source>
        <dbReference type="ARBA" id="ARBA00047407"/>
    </source>
</evidence>
<keyword evidence="7 10" id="KW-0067">ATP-binding</keyword>